<comment type="similarity">
    <text evidence="2">Belongs to the peroxin-11 family.</text>
</comment>
<dbReference type="EMBL" id="HBEV01006106">
    <property type="protein sequence ID" value="CAD8584796.1"/>
    <property type="molecule type" value="Transcribed_RNA"/>
</dbReference>
<proteinExistence type="inferred from homology"/>
<evidence type="ECO:0000313" key="7">
    <source>
        <dbReference type="EMBL" id="CAD8584796.1"/>
    </source>
</evidence>
<feature type="region of interest" description="Disordered" evidence="6">
    <location>
        <begin position="224"/>
        <end position="245"/>
    </location>
</feature>
<evidence type="ECO:0000256" key="5">
    <source>
        <dbReference type="ARBA" id="ARBA00023140"/>
    </source>
</evidence>
<gene>
    <name evidence="7" type="ORF">MSP1404_LOCUS4686</name>
</gene>
<dbReference type="GO" id="GO:0016559">
    <property type="term" value="P:peroxisome fission"/>
    <property type="evidence" value="ECO:0007669"/>
    <property type="project" value="InterPro"/>
</dbReference>
<protein>
    <recommendedName>
        <fullName evidence="8">Peroxisomal biogenesis factor 11</fullName>
    </recommendedName>
</protein>
<keyword evidence="4" id="KW-0472">Membrane</keyword>
<keyword evidence="5" id="KW-0576">Peroxisome</keyword>
<evidence type="ECO:0000256" key="1">
    <source>
        <dbReference type="ARBA" id="ARBA00004585"/>
    </source>
</evidence>
<evidence type="ECO:0000256" key="2">
    <source>
        <dbReference type="ARBA" id="ARBA00008194"/>
    </source>
</evidence>
<feature type="compositionally biased region" description="Polar residues" evidence="6">
    <location>
        <begin position="231"/>
        <end position="241"/>
    </location>
</feature>
<dbReference type="PANTHER" id="PTHR12652">
    <property type="entry name" value="PEROXISOMAL BIOGENESIS FACTOR 11"/>
    <property type="match status" value="1"/>
</dbReference>
<dbReference type="Pfam" id="PF05648">
    <property type="entry name" value="PEX11"/>
    <property type="match status" value="1"/>
</dbReference>
<evidence type="ECO:0008006" key="8">
    <source>
        <dbReference type="Google" id="ProtNLM"/>
    </source>
</evidence>
<organism evidence="7">
    <name type="scientific">Micromonas pusilla</name>
    <name type="common">Picoplanktonic green alga</name>
    <name type="synonym">Chromulina pusilla</name>
    <dbReference type="NCBI Taxonomy" id="38833"/>
    <lineage>
        <taxon>Eukaryota</taxon>
        <taxon>Viridiplantae</taxon>
        <taxon>Chlorophyta</taxon>
        <taxon>Mamiellophyceae</taxon>
        <taxon>Mamiellales</taxon>
        <taxon>Mamiellaceae</taxon>
        <taxon>Micromonas</taxon>
    </lineage>
</organism>
<dbReference type="InterPro" id="IPR008733">
    <property type="entry name" value="PEX11"/>
</dbReference>
<comment type="subcellular location">
    <subcellularLocation>
        <location evidence="1">Peroxisome membrane</location>
        <topology evidence="1">Multi-pass membrane protein</topology>
    </subcellularLocation>
</comment>
<dbReference type="PANTHER" id="PTHR12652:SF50">
    <property type="entry name" value="PEROXIN 11"/>
    <property type="match status" value="1"/>
</dbReference>
<evidence type="ECO:0000256" key="4">
    <source>
        <dbReference type="ARBA" id="ARBA00023136"/>
    </source>
</evidence>
<name>A0A7S0PMS6_MICPS</name>
<dbReference type="AlphaFoldDB" id="A0A7S0PMS6"/>
<dbReference type="GO" id="GO:0042802">
    <property type="term" value="F:identical protein binding"/>
    <property type="evidence" value="ECO:0007669"/>
    <property type="project" value="UniProtKB-ARBA"/>
</dbReference>
<accession>A0A7S0PMS6</accession>
<reference evidence="7" key="1">
    <citation type="submission" date="2021-01" db="EMBL/GenBank/DDBJ databases">
        <authorList>
            <person name="Corre E."/>
            <person name="Pelletier E."/>
            <person name="Niang G."/>
            <person name="Scheremetjew M."/>
            <person name="Finn R."/>
            <person name="Kale V."/>
            <person name="Holt S."/>
            <person name="Cochrane G."/>
            <person name="Meng A."/>
            <person name="Brown T."/>
            <person name="Cohen L."/>
        </authorList>
    </citation>
    <scope>NUCLEOTIDE SEQUENCE</scope>
    <source>
        <strain evidence="7">CCMP494</strain>
    </source>
</reference>
<evidence type="ECO:0000256" key="6">
    <source>
        <dbReference type="SAM" id="MobiDB-lite"/>
    </source>
</evidence>
<dbReference type="GO" id="GO:0005778">
    <property type="term" value="C:peroxisomal membrane"/>
    <property type="evidence" value="ECO:0007669"/>
    <property type="project" value="UniProtKB-SubCell"/>
</dbReference>
<dbReference type="GO" id="GO:0044375">
    <property type="term" value="P:regulation of peroxisome size"/>
    <property type="evidence" value="ECO:0007669"/>
    <property type="project" value="UniProtKB-ARBA"/>
</dbReference>
<evidence type="ECO:0000256" key="3">
    <source>
        <dbReference type="ARBA" id="ARBA00022593"/>
    </source>
</evidence>
<keyword evidence="3" id="KW-0962">Peroxisome biogenesis</keyword>
<sequence length="319" mass="34700">MGGDALDHSVAFLKQRDGLDKTLKLMRYVSAIAAYNILADDPSSVTGTKLRKLDKSTGITRKYLKLGKFLGNLKELRALLRAGEIASRQRITPAGNRTPDAALASAAAFANRLNIASQLAQLVYNFAEQLNWAAKIGLIRDARRRRKIERWTSVAELATYVFTINVSMLTLWRCAQRETRARREYHSRGLRKKDDDADDAAAMVPSPLRLLRGLGLGANNRRDEWEDSAGSDASVNTSESTAAGHGAIRTERDLTHALEVIDKERTSAVLALVADCADVAVCIGDVRGVRALTAPGTVNALGLVSASCGVVDKWRATKV</sequence>